<evidence type="ECO:0000313" key="2">
    <source>
        <dbReference type="Proteomes" id="UP000559027"/>
    </source>
</evidence>
<keyword evidence="2" id="KW-1185">Reference proteome</keyword>
<protein>
    <submittedName>
        <fullName evidence="1">Uncharacterized protein</fullName>
    </submittedName>
</protein>
<accession>A0A8H5CMV8</accession>
<evidence type="ECO:0000313" key="1">
    <source>
        <dbReference type="EMBL" id="KAF5344184.1"/>
    </source>
</evidence>
<dbReference type="EMBL" id="JAACJO010000071">
    <property type="protein sequence ID" value="KAF5344184.1"/>
    <property type="molecule type" value="Genomic_DNA"/>
</dbReference>
<gene>
    <name evidence="1" type="ORF">D9756_011443</name>
</gene>
<organism evidence="1 2">
    <name type="scientific">Leucocoprinus leucothites</name>
    <dbReference type="NCBI Taxonomy" id="201217"/>
    <lineage>
        <taxon>Eukaryota</taxon>
        <taxon>Fungi</taxon>
        <taxon>Dikarya</taxon>
        <taxon>Basidiomycota</taxon>
        <taxon>Agaricomycotina</taxon>
        <taxon>Agaricomycetes</taxon>
        <taxon>Agaricomycetidae</taxon>
        <taxon>Agaricales</taxon>
        <taxon>Agaricineae</taxon>
        <taxon>Agaricaceae</taxon>
        <taxon>Leucocoprinus</taxon>
    </lineage>
</organism>
<proteinExistence type="predicted"/>
<sequence length="520" mass="58448">MLQPGDLFDLDGRLTSRIQGILSKVLKHTPAVPSIIITNPQEIIVCLPPARRRPEYTFEKITTTQLSLALRVISTAFLLDMLPDRVFFNAPSMFKDPDDAVILPVGPPQDPGQPLLTDEEVFSTFHRHSDFDLVTLLRDRKQVLLSNETRTTGTRRSTDEISDGEPISLDRITPPVKVGLSRVLKHTPSVPSIILTNLQDIVLFLTPTARRPGYCFEKIVTDNPPLALRAISTAYLYDELPDPYFINIPSLDGEDYGPALVLPEGPHQDPAQPLLSDEEVFFGCQRHSDFDLVTLFRDRARALQFFRWHEHVQKEYAKLVAHPGDAISAVTNQFGRAMPDMHPIFPLNLSELPPDTAAHIKEIQRESPLLNTGFEELFLQSQRFTLQVDDIITEGSENGICTVYRCSITSIDGTNLSAPSPALCLKLFDDRFQKLDCPTKEFLEQLCDNEVPLSSGKLLIAEILALNEVFTYNKLRVVQGSAFPWFYGMHQVTLPNGVVLYGLLMEYIEGWSLNSLTHKS</sequence>
<comment type="caution">
    <text evidence="1">The sequence shown here is derived from an EMBL/GenBank/DDBJ whole genome shotgun (WGS) entry which is preliminary data.</text>
</comment>
<dbReference type="Proteomes" id="UP000559027">
    <property type="component" value="Unassembled WGS sequence"/>
</dbReference>
<dbReference type="OrthoDB" id="3138711at2759"/>
<name>A0A8H5CMV8_9AGAR</name>
<dbReference type="AlphaFoldDB" id="A0A8H5CMV8"/>
<reference evidence="1 2" key="1">
    <citation type="journal article" date="2020" name="ISME J.">
        <title>Uncovering the hidden diversity of litter-decomposition mechanisms in mushroom-forming fungi.</title>
        <authorList>
            <person name="Floudas D."/>
            <person name="Bentzer J."/>
            <person name="Ahren D."/>
            <person name="Johansson T."/>
            <person name="Persson P."/>
            <person name="Tunlid A."/>
        </authorList>
    </citation>
    <scope>NUCLEOTIDE SEQUENCE [LARGE SCALE GENOMIC DNA]</scope>
    <source>
        <strain evidence="1 2">CBS 146.42</strain>
    </source>
</reference>